<gene>
    <name evidence="3" type="ORF">NOCA150153</name>
</gene>
<evidence type="ECO:0000259" key="2">
    <source>
        <dbReference type="Pfam" id="PF04167"/>
    </source>
</evidence>
<feature type="domain" description="DUF402" evidence="2">
    <location>
        <begin position="105"/>
        <end position="222"/>
    </location>
</feature>
<dbReference type="SUPFAM" id="SSF159234">
    <property type="entry name" value="FomD-like"/>
    <property type="match status" value="1"/>
</dbReference>
<reference evidence="3" key="1">
    <citation type="submission" date="2015-08" db="EMBL/GenBank/DDBJ databases">
        <authorList>
            <person name="Babu N.S."/>
            <person name="Beckwith C.J."/>
            <person name="Beseler K.G."/>
            <person name="Brison A."/>
            <person name="Carone J.V."/>
            <person name="Caskin T.P."/>
            <person name="Diamond M."/>
            <person name="Durham M.E."/>
            <person name="Foxe J.M."/>
            <person name="Go M."/>
            <person name="Henderson B.A."/>
            <person name="Jones I.B."/>
            <person name="McGettigan J.A."/>
            <person name="Micheletti S.J."/>
            <person name="Nasrallah M.E."/>
            <person name="Ortiz D."/>
            <person name="Piller C.R."/>
            <person name="Privatt S.R."/>
            <person name="Schneider S.L."/>
            <person name="Sharp S."/>
            <person name="Smith T.C."/>
            <person name="Stanton J.D."/>
            <person name="Ullery H.E."/>
            <person name="Wilson R.J."/>
            <person name="Serrano M.G."/>
            <person name="Buck G."/>
            <person name="Lee V."/>
            <person name="Wang Y."/>
            <person name="Carvalho R."/>
            <person name="Voegtly L."/>
            <person name="Shi R."/>
            <person name="Duckworth R."/>
            <person name="Johnson A."/>
            <person name="Loviza R."/>
            <person name="Walstead R."/>
            <person name="Shah Z."/>
            <person name="Kiflezghi M."/>
            <person name="Wade K."/>
            <person name="Ball S.L."/>
            <person name="Bradley K.W."/>
            <person name="Asai D.J."/>
            <person name="Bowman C.A."/>
            <person name="Russell D.A."/>
            <person name="Pope W.H."/>
            <person name="Jacobs-Sera D."/>
            <person name="Hendrix R.W."/>
            <person name="Hatfull G.F."/>
        </authorList>
    </citation>
    <scope>NUCLEOTIDE SEQUENCE</scope>
</reference>
<dbReference type="InterPro" id="IPR035930">
    <property type="entry name" value="FomD-like_sf"/>
</dbReference>
<feature type="compositionally biased region" description="Polar residues" evidence="1">
    <location>
        <begin position="8"/>
        <end position="19"/>
    </location>
</feature>
<sequence length="264" mass="29176">MSDATLGDTATSDSGSSMTRLAGAAAPREVDLRVLEEHRSVGAAPRWRDAGTGPFLASGDVVHWYYGRSIDPMRVVRDDERGLVAWLAEGTEQVAWGPADGRSMREVPLTERFAVPRAPVVRRWRGTGVLRIAPTDRPWSVWVFREVDGTLAGHYVNLELTHRRDGSCTATRDLILDLWLDASDGLWLKDEDELEAAATGGHLAPAAADEVRAVAEWARAEVVEGRSWVLDDEWAMWQPPQEWTTPSLPDSDDVRAARSRTLPS</sequence>
<dbReference type="AlphaFoldDB" id="A0A2P2CIQ0"/>
<evidence type="ECO:0000313" key="3">
    <source>
        <dbReference type="EMBL" id="CUR61853.1"/>
    </source>
</evidence>
<organism evidence="3">
    <name type="scientific">metagenome</name>
    <dbReference type="NCBI Taxonomy" id="256318"/>
    <lineage>
        <taxon>unclassified sequences</taxon>
        <taxon>metagenomes</taxon>
    </lineage>
</organism>
<dbReference type="Gene3D" id="2.40.380.10">
    <property type="entry name" value="FomD-like"/>
    <property type="match status" value="1"/>
</dbReference>
<dbReference type="InterPro" id="IPR007295">
    <property type="entry name" value="DUF402"/>
</dbReference>
<proteinExistence type="predicted"/>
<feature type="region of interest" description="Disordered" evidence="1">
    <location>
        <begin position="240"/>
        <end position="264"/>
    </location>
</feature>
<dbReference type="EMBL" id="CZKB01000025">
    <property type="protein sequence ID" value="CUR61853.1"/>
    <property type="molecule type" value="Genomic_DNA"/>
</dbReference>
<protein>
    <recommendedName>
        <fullName evidence="2">DUF402 domain-containing protein</fullName>
    </recommendedName>
</protein>
<dbReference type="Pfam" id="PF04167">
    <property type="entry name" value="DUF402"/>
    <property type="match status" value="1"/>
</dbReference>
<feature type="region of interest" description="Disordered" evidence="1">
    <location>
        <begin position="1"/>
        <end position="24"/>
    </location>
</feature>
<evidence type="ECO:0000256" key="1">
    <source>
        <dbReference type="SAM" id="MobiDB-lite"/>
    </source>
</evidence>
<name>A0A2P2CIQ0_9ZZZZ</name>
<accession>A0A2P2CIQ0</accession>